<protein>
    <recommendedName>
        <fullName evidence="1">Cupin type-2 domain-containing protein</fullName>
    </recommendedName>
</protein>
<organism evidence="2">
    <name type="scientific">marine metagenome</name>
    <dbReference type="NCBI Taxonomy" id="408172"/>
    <lineage>
        <taxon>unclassified sequences</taxon>
        <taxon>metagenomes</taxon>
        <taxon>ecological metagenomes</taxon>
    </lineage>
</organism>
<evidence type="ECO:0000313" key="2">
    <source>
        <dbReference type="EMBL" id="SVE33124.1"/>
    </source>
</evidence>
<name>A0A383CLW5_9ZZZZ</name>
<feature type="domain" description="Cupin type-2" evidence="1">
    <location>
        <begin position="121"/>
        <end position="189"/>
    </location>
</feature>
<dbReference type="Pfam" id="PF07883">
    <property type="entry name" value="Cupin_2"/>
    <property type="match status" value="2"/>
</dbReference>
<dbReference type="AlphaFoldDB" id="A0A383CLW5"/>
<accession>A0A383CLW5</accession>
<dbReference type="Gene3D" id="2.60.120.10">
    <property type="entry name" value="Jelly Rolls"/>
    <property type="match status" value="2"/>
</dbReference>
<feature type="non-terminal residue" evidence="2">
    <location>
        <position position="1"/>
    </location>
</feature>
<dbReference type="InterPro" id="IPR011051">
    <property type="entry name" value="RmlC_Cupin_sf"/>
</dbReference>
<dbReference type="InterPro" id="IPR014710">
    <property type="entry name" value="RmlC-like_jellyroll"/>
</dbReference>
<dbReference type="SUPFAM" id="SSF51182">
    <property type="entry name" value="RmlC-like cupins"/>
    <property type="match status" value="2"/>
</dbReference>
<evidence type="ECO:0000259" key="1">
    <source>
        <dbReference type="Pfam" id="PF07883"/>
    </source>
</evidence>
<dbReference type="EMBL" id="UINC01209901">
    <property type="protein sequence ID" value="SVE33124.1"/>
    <property type="molecule type" value="Genomic_DNA"/>
</dbReference>
<dbReference type="PANTHER" id="PTHR43346:SF1">
    <property type="entry name" value="QUERCETIN 2,3-DIOXYGENASE-RELATED"/>
    <property type="match status" value="1"/>
</dbReference>
<dbReference type="InterPro" id="IPR052538">
    <property type="entry name" value="Flavonoid_dioxygenase-like"/>
</dbReference>
<dbReference type="InterPro" id="IPR013096">
    <property type="entry name" value="Cupin_2"/>
</dbReference>
<reference evidence="2" key="1">
    <citation type="submission" date="2018-05" db="EMBL/GenBank/DDBJ databases">
        <authorList>
            <person name="Lanie J.A."/>
            <person name="Ng W.-L."/>
            <person name="Kazmierczak K.M."/>
            <person name="Andrzejewski T.M."/>
            <person name="Davidsen T.M."/>
            <person name="Wayne K.J."/>
            <person name="Tettelin H."/>
            <person name="Glass J.I."/>
            <person name="Rusch D."/>
            <person name="Podicherti R."/>
            <person name="Tsui H.-C.T."/>
            <person name="Winkler M.E."/>
        </authorList>
    </citation>
    <scope>NUCLEOTIDE SEQUENCE</scope>
</reference>
<dbReference type="CDD" id="cd02208">
    <property type="entry name" value="cupin_RmlC-like"/>
    <property type="match status" value="1"/>
</dbReference>
<dbReference type="PANTHER" id="PTHR43346">
    <property type="entry name" value="LIGAND BINDING DOMAIN PROTEIN, PUTATIVE (AFU_ORTHOLOGUE AFUA_6G14370)-RELATED"/>
    <property type="match status" value="1"/>
</dbReference>
<proteinExistence type="predicted"/>
<gene>
    <name evidence="2" type="ORF">METZ01_LOCUS485978</name>
</gene>
<feature type="domain" description="Cupin type-2" evidence="1">
    <location>
        <begin position="2"/>
        <end position="61"/>
    </location>
</feature>
<sequence>EVPVHKHPDSEETHFLVEGELVAILGDCQFKITSRDCMIAPKGVPHGMKNTSGSVARIIVMFPKINPLREAVENHTVTEKKPNTNVSFRSEMKSFEFAPGINRFDMVGDFLGAESSYFSELTFDSGTSAPNHYHPHHEESMFCLEGKLNAVYAEENNIELNAGDMFTCEPKIRHGVNNPFDGKGTLLAIHCVLNPPPRVECD</sequence>